<name>A0A6M3KV37_9ZZZZ</name>
<dbReference type="EMBL" id="MT145174">
    <property type="protein sequence ID" value="QJI04373.1"/>
    <property type="molecule type" value="Genomic_DNA"/>
</dbReference>
<dbReference type="EMBL" id="MT142367">
    <property type="protein sequence ID" value="QJA79117.1"/>
    <property type="molecule type" value="Genomic_DNA"/>
</dbReference>
<evidence type="ECO:0000313" key="3">
    <source>
        <dbReference type="EMBL" id="QJI04373.1"/>
    </source>
</evidence>
<evidence type="ECO:0000313" key="1">
    <source>
        <dbReference type="EMBL" id="QJA79117.1"/>
    </source>
</evidence>
<sequence length="75" mass="8168">MGNEKIDLAKLVDEGFTRGYAAGLADGEQELDAKVKQALREVGTFLEAHVSKCAGTWTHTMSEIIHSLKNLGRLP</sequence>
<dbReference type="AlphaFoldDB" id="A0A6M3KV37"/>
<evidence type="ECO:0000313" key="2">
    <source>
        <dbReference type="EMBL" id="QJA86043.1"/>
    </source>
</evidence>
<reference evidence="2" key="1">
    <citation type="submission" date="2020-03" db="EMBL/GenBank/DDBJ databases">
        <title>The deep terrestrial virosphere.</title>
        <authorList>
            <person name="Holmfeldt K."/>
            <person name="Nilsson E."/>
            <person name="Simone D."/>
            <person name="Lopez-Fernandez M."/>
            <person name="Wu X."/>
            <person name="de Brujin I."/>
            <person name="Lundin D."/>
            <person name="Andersson A."/>
            <person name="Bertilsson S."/>
            <person name="Dopson M."/>
        </authorList>
    </citation>
    <scope>NUCLEOTIDE SEQUENCE</scope>
    <source>
        <strain evidence="1">MM415A00943</strain>
        <strain evidence="2">MM415B02148</strain>
        <strain evidence="3">TM448B07679</strain>
    </source>
</reference>
<proteinExistence type="predicted"/>
<dbReference type="EMBL" id="MT142610">
    <property type="protein sequence ID" value="QJA86043.1"/>
    <property type="molecule type" value="Genomic_DNA"/>
</dbReference>
<protein>
    <submittedName>
        <fullName evidence="2">Uncharacterized protein</fullName>
    </submittedName>
</protein>
<accession>A0A6M3KV37</accession>
<gene>
    <name evidence="1" type="ORF">MM415A00943_0020</name>
    <name evidence="2" type="ORF">MM415B02148_0029</name>
    <name evidence="3" type="ORF">TM448B07679_0003</name>
</gene>
<organism evidence="2">
    <name type="scientific">viral metagenome</name>
    <dbReference type="NCBI Taxonomy" id="1070528"/>
    <lineage>
        <taxon>unclassified sequences</taxon>
        <taxon>metagenomes</taxon>
        <taxon>organismal metagenomes</taxon>
    </lineage>
</organism>